<reference evidence="2 3" key="1">
    <citation type="journal article" date="2009" name="Nature">
        <title>The Sorghum bicolor genome and the diversification of grasses.</title>
        <authorList>
            <person name="Paterson A.H."/>
            <person name="Bowers J.E."/>
            <person name="Bruggmann R."/>
            <person name="Dubchak I."/>
            <person name="Grimwood J."/>
            <person name="Gundlach H."/>
            <person name="Haberer G."/>
            <person name="Hellsten U."/>
            <person name="Mitros T."/>
            <person name="Poliakov A."/>
            <person name="Schmutz J."/>
            <person name="Spannagl M."/>
            <person name="Tang H."/>
            <person name="Wang X."/>
            <person name="Wicker T."/>
            <person name="Bharti A.K."/>
            <person name="Chapman J."/>
            <person name="Feltus F.A."/>
            <person name="Gowik U."/>
            <person name="Grigoriev I.V."/>
            <person name="Lyons E."/>
            <person name="Maher C.A."/>
            <person name="Martis M."/>
            <person name="Narechania A."/>
            <person name="Otillar R.P."/>
            <person name="Penning B.W."/>
            <person name="Salamov A.A."/>
            <person name="Wang Y."/>
            <person name="Zhang L."/>
            <person name="Carpita N.C."/>
            <person name="Freeling M."/>
            <person name="Gingle A.R."/>
            <person name="Hash C.T."/>
            <person name="Keller B."/>
            <person name="Klein P."/>
            <person name="Kresovich S."/>
            <person name="McCann M.C."/>
            <person name="Ming R."/>
            <person name="Peterson D.G."/>
            <person name="Mehboob-ur-Rahman"/>
            <person name="Ware D."/>
            <person name="Westhoff P."/>
            <person name="Mayer K.F."/>
            <person name="Messing J."/>
            <person name="Rokhsar D.S."/>
        </authorList>
    </citation>
    <scope>NUCLEOTIDE SEQUENCE [LARGE SCALE GENOMIC DNA]</scope>
    <source>
        <strain evidence="3">cv. BTx623</strain>
    </source>
</reference>
<feature type="compositionally biased region" description="Basic and acidic residues" evidence="1">
    <location>
        <begin position="74"/>
        <end position="84"/>
    </location>
</feature>
<dbReference type="Proteomes" id="UP000000768">
    <property type="component" value="Chromosome 9"/>
</dbReference>
<accession>A0A1Z5R2Q1</accession>
<feature type="compositionally biased region" description="Low complexity" evidence="1">
    <location>
        <begin position="40"/>
        <end position="49"/>
    </location>
</feature>
<keyword evidence="3" id="KW-1185">Reference proteome</keyword>
<dbReference type="Gramene" id="OQU78037">
    <property type="protein sequence ID" value="OQU78037"/>
    <property type="gene ID" value="SORBI_3009G143750"/>
</dbReference>
<name>A0A1Z5R2Q1_SORBI</name>
<evidence type="ECO:0000313" key="2">
    <source>
        <dbReference type="EMBL" id="OQU78037.1"/>
    </source>
</evidence>
<evidence type="ECO:0000313" key="3">
    <source>
        <dbReference type="Proteomes" id="UP000000768"/>
    </source>
</evidence>
<dbReference type="AlphaFoldDB" id="A0A1Z5R2Q1"/>
<feature type="region of interest" description="Disordered" evidence="1">
    <location>
        <begin position="61"/>
        <end position="84"/>
    </location>
</feature>
<feature type="region of interest" description="Disordered" evidence="1">
    <location>
        <begin position="19"/>
        <end position="49"/>
    </location>
</feature>
<gene>
    <name evidence="2" type="ORF">SORBI_3009G143750</name>
</gene>
<dbReference type="EMBL" id="CM000768">
    <property type="protein sequence ID" value="OQU78037.1"/>
    <property type="molecule type" value="Genomic_DNA"/>
</dbReference>
<protein>
    <submittedName>
        <fullName evidence="2">Uncharacterized protein</fullName>
    </submittedName>
</protein>
<sequence>MRLIHHQIQLLQAYSYSSYHPGGKQLNSSETPKSTINQTSDSIPKSTSSSIIQVYGISQRYTTNNPNSQPQPRTPDRSILIDRG</sequence>
<organism evidence="2 3">
    <name type="scientific">Sorghum bicolor</name>
    <name type="common">Sorghum</name>
    <name type="synonym">Sorghum vulgare</name>
    <dbReference type="NCBI Taxonomy" id="4558"/>
    <lineage>
        <taxon>Eukaryota</taxon>
        <taxon>Viridiplantae</taxon>
        <taxon>Streptophyta</taxon>
        <taxon>Embryophyta</taxon>
        <taxon>Tracheophyta</taxon>
        <taxon>Spermatophyta</taxon>
        <taxon>Magnoliopsida</taxon>
        <taxon>Liliopsida</taxon>
        <taxon>Poales</taxon>
        <taxon>Poaceae</taxon>
        <taxon>PACMAD clade</taxon>
        <taxon>Panicoideae</taxon>
        <taxon>Andropogonodae</taxon>
        <taxon>Andropogoneae</taxon>
        <taxon>Sorghinae</taxon>
        <taxon>Sorghum</taxon>
    </lineage>
</organism>
<dbReference type="InParanoid" id="A0A1Z5R2Q1"/>
<feature type="compositionally biased region" description="Polar residues" evidence="1">
    <location>
        <begin position="61"/>
        <end position="71"/>
    </location>
</feature>
<reference evidence="3" key="2">
    <citation type="journal article" date="2018" name="Plant J.">
        <title>The Sorghum bicolor reference genome: improved assembly, gene annotations, a transcriptome atlas, and signatures of genome organization.</title>
        <authorList>
            <person name="McCormick R.F."/>
            <person name="Truong S.K."/>
            <person name="Sreedasyam A."/>
            <person name="Jenkins J."/>
            <person name="Shu S."/>
            <person name="Sims D."/>
            <person name="Kennedy M."/>
            <person name="Amirebrahimi M."/>
            <person name="Weers B.D."/>
            <person name="McKinley B."/>
            <person name="Mattison A."/>
            <person name="Morishige D.T."/>
            <person name="Grimwood J."/>
            <person name="Schmutz J."/>
            <person name="Mullet J.E."/>
        </authorList>
    </citation>
    <scope>NUCLEOTIDE SEQUENCE [LARGE SCALE GENOMIC DNA]</scope>
    <source>
        <strain evidence="3">cv. BTx623</strain>
    </source>
</reference>
<proteinExistence type="predicted"/>
<evidence type="ECO:0000256" key="1">
    <source>
        <dbReference type="SAM" id="MobiDB-lite"/>
    </source>
</evidence>
<feature type="compositionally biased region" description="Polar residues" evidence="1">
    <location>
        <begin position="25"/>
        <end position="39"/>
    </location>
</feature>